<keyword evidence="3" id="KW-0689">Ribosomal protein</keyword>
<evidence type="ECO:0000256" key="5">
    <source>
        <dbReference type="ARBA" id="ARBA00023274"/>
    </source>
</evidence>
<accession>A0A3P8CH31</accession>
<evidence type="ECO:0000313" key="10">
    <source>
        <dbReference type="WBParaSite" id="HPBE_0001020901-mRNA-1"/>
    </source>
</evidence>
<comment type="similarity">
    <text evidence="6">Belongs to the mitochondrion-specific ribosomal protein mL54 family.</text>
</comment>
<evidence type="ECO:0000256" key="2">
    <source>
        <dbReference type="ARBA" id="ARBA00022946"/>
    </source>
</evidence>
<proteinExistence type="inferred from homology"/>
<evidence type="ECO:0000256" key="1">
    <source>
        <dbReference type="ARBA" id="ARBA00004173"/>
    </source>
</evidence>
<evidence type="ECO:0000256" key="6">
    <source>
        <dbReference type="ARBA" id="ARBA00033752"/>
    </source>
</evidence>
<evidence type="ECO:0000256" key="3">
    <source>
        <dbReference type="ARBA" id="ARBA00022980"/>
    </source>
</evidence>
<dbReference type="OrthoDB" id="10252718at2759"/>
<dbReference type="PANTHER" id="PTHR28595:SF1">
    <property type="entry name" value="LARGE RIBOSOMAL SUBUNIT PROTEIN ML54"/>
    <property type="match status" value="1"/>
</dbReference>
<dbReference type="WBParaSite" id="HPBE_0001020901-mRNA-1">
    <property type="protein sequence ID" value="HPBE_0001020901-mRNA-1"/>
    <property type="gene ID" value="HPBE_0001020901"/>
</dbReference>
<organism evidence="9 10">
    <name type="scientific">Heligmosomoides polygyrus</name>
    <name type="common">Parasitic roundworm</name>
    <dbReference type="NCBI Taxonomy" id="6339"/>
    <lineage>
        <taxon>Eukaryota</taxon>
        <taxon>Metazoa</taxon>
        <taxon>Ecdysozoa</taxon>
        <taxon>Nematoda</taxon>
        <taxon>Chromadorea</taxon>
        <taxon>Rhabditida</taxon>
        <taxon>Rhabditina</taxon>
        <taxon>Rhabditomorpha</taxon>
        <taxon>Strongyloidea</taxon>
        <taxon>Heligmosomidae</taxon>
        <taxon>Heligmosomoides</taxon>
    </lineage>
</organism>
<dbReference type="AlphaFoldDB" id="A0A183FR00"/>
<evidence type="ECO:0000256" key="4">
    <source>
        <dbReference type="ARBA" id="ARBA00023128"/>
    </source>
</evidence>
<dbReference type="Proteomes" id="UP000050761">
    <property type="component" value="Unassembled WGS sequence"/>
</dbReference>
<keyword evidence="5" id="KW-0687">Ribonucleoprotein</keyword>
<evidence type="ECO:0000256" key="7">
    <source>
        <dbReference type="ARBA" id="ARBA00035179"/>
    </source>
</evidence>
<dbReference type="PANTHER" id="PTHR28595">
    <property type="entry name" value="39S RIBOSOMAL PROTEIN L54, MITOCHONDRIAL"/>
    <property type="match status" value="1"/>
</dbReference>
<reference evidence="8 9" key="1">
    <citation type="submission" date="2018-11" db="EMBL/GenBank/DDBJ databases">
        <authorList>
            <consortium name="Pathogen Informatics"/>
        </authorList>
    </citation>
    <scope>NUCLEOTIDE SEQUENCE [LARGE SCALE GENOMIC DNA]</scope>
</reference>
<sequence length="104" mass="12047">MAAKRPFASVGAKVVPAKVDKSAIEEDAEKLANFACINYFIQGEEPGPKILADSEYPSWLFKLDLRPPRPLEDLDPEEDGWLYWRALRARQIEQHRRIQKLKIR</sequence>
<dbReference type="GO" id="GO:0005762">
    <property type="term" value="C:mitochondrial large ribosomal subunit"/>
    <property type="evidence" value="ECO:0007669"/>
    <property type="project" value="TreeGrafter"/>
</dbReference>
<comment type="subcellular location">
    <subcellularLocation>
        <location evidence="1">Mitochondrion</location>
    </subcellularLocation>
</comment>
<evidence type="ECO:0000313" key="8">
    <source>
        <dbReference type="EMBL" id="VDO84145.1"/>
    </source>
</evidence>
<name>A0A183FR00_HELPZ</name>
<keyword evidence="4" id="KW-0496">Mitochondrion</keyword>
<keyword evidence="2" id="KW-0809">Transit peptide</keyword>
<accession>A0A183FR00</accession>
<dbReference type="GO" id="GO:0003735">
    <property type="term" value="F:structural constituent of ribosome"/>
    <property type="evidence" value="ECO:0007669"/>
    <property type="project" value="TreeGrafter"/>
</dbReference>
<keyword evidence="9" id="KW-1185">Reference proteome</keyword>
<dbReference type="EMBL" id="UZAH01026684">
    <property type="protein sequence ID" value="VDO84145.1"/>
    <property type="molecule type" value="Genomic_DNA"/>
</dbReference>
<evidence type="ECO:0000313" key="9">
    <source>
        <dbReference type="Proteomes" id="UP000050761"/>
    </source>
</evidence>
<protein>
    <recommendedName>
        <fullName evidence="7">Large ribosomal subunit protein mL54</fullName>
    </recommendedName>
</protein>
<dbReference type="InterPro" id="IPR013870">
    <property type="entry name" value="Ribosomal_mL54"/>
</dbReference>
<dbReference type="Pfam" id="PF08561">
    <property type="entry name" value="Ribosomal_L37"/>
    <property type="match status" value="1"/>
</dbReference>
<gene>
    <name evidence="8" type="ORF">HPBE_LOCUS10210</name>
</gene>
<reference evidence="10" key="2">
    <citation type="submission" date="2019-09" db="UniProtKB">
        <authorList>
            <consortium name="WormBaseParasite"/>
        </authorList>
    </citation>
    <scope>IDENTIFICATION</scope>
</reference>